<evidence type="ECO:0000256" key="3">
    <source>
        <dbReference type="ARBA" id="ARBA00022622"/>
    </source>
</evidence>
<evidence type="ECO:0000259" key="10">
    <source>
        <dbReference type="Pfam" id="PF20238"/>
    </source>
</evidence>
<keyword evidence="2" id="KW-1003">Cell membrane</keyword>
<keyword evidence="4 9" id="KW-0732">Signal</keyword>
<evidence type="ECO:0000256" key="6">
    <source>
        <dbReference type="ARBA" id="ARBA00023180"/>
    </source>
</evidence>
<gene>
    <name evidence="11" type="ORF">LTR24_009650</name>
</gene>
<feature type="chain" id="PRO_5046421320" description="Copper acquisition factor BIM1-like domain-containing protein" evidence="9">
    <location>
        <begin position="17"/>
        <end position="214"/>
    </location>
</feature>
<feature type="domain" description="Copper acquisition factor BIM1-like" evidence="10">
    <location>
        <begin position="16"/>
        <end position="154"/>
    </location>
</feature>
<proteinExistence type="predicted"/>
<dbReference type="PANTHER" id="PTHR34992">
    <property type="entry name" value="HYPHAL ANASTAMOSIS-7 PROTEIN"/>
    <property type="match status" value="1"/>
</dbReference>
<evidence type="ECO:0000256" key="4">
    <source>
        <dbReference type="ARBA" id="ARBA00022729"/>
    </source>
</evidence>
<sequence length="214" mass="21692">MYKSLALLAVLPSTFAHFILNYPPALGPFKDDDEGTGPCGGYDISFSGNVTDTTVGGFSVALTSTHPQANWLYRVTTSTQEPYNWTNILPVVSESGLGAFCLPELTVSPSFVGQQAIIQVTQGAVDGNLYQCAAVKFVEGSTSSVPSACTNATGVTATLTTQTSFDNSTSTSASSSGSASTTSSGTTASSSAAGAVQKVAGGLLAVLPAALLLL</sequence>
<dbReference type="EMBL" id="JAVRRG010000224">
    <property type="protein sequence ID" value="KAK5077436.1"/>
    <property type="molecule type" value="Genomic_DNA"/>
</dbReference>
<dbReference type="InterPro" id="IPR046936">
    <property type="entry name" value="BIM1-like"/>
</dbReference>
<name>A0ABR0JWR9_9EURO</name>
<dbReference type="Proteomes" id="UP001345013">
    <property type="component" value="Unassembled WGS sequence"/>
</dbReference>
<keyword evidence="3" id="KW-0336">GPI-anchor</keyword>
<evidence type="ECO:0000256" key="7">
    <source>
        <dbReference type="ARBA" id="ARBA00023288"/>
    </source>
</evidence>
<evidence type="ECO:0000256" key="2">
    <source>
        <dbReference type="ARBA" id="ARBA00022475"/>
    </source>
</evidence>
<dbReference type="PANTHER" id="PTHR34992:SF1">
    <property type="entry name" value="COPPER ACQUISITION FACTOR BIM1-LIKE DOMAIN-CONTAINING PROTEIN"/>
    <property type="match status" value="1"/>
</dbReference>
<comment type="caution">
    <text evidence="11">The sequence shown here is derived from an EMBL/GenBank/DDBJ whole genome shotgun (WGS) entry which is preliminary data.</text>
</comment>
<comment type="subcellular location">
    <subcellularLocation>
        <location evidence="1">Cell membrane</location>
        <topology evidence="1">Lipid-anchor</topology>
        <topology evidence="1">GPI-anchor</topology>
    </subcellularLocation>
</comment>
<dbReference type="InterPro" id="IPR046530">
    <property type="entry name" value="BIM1-like_dom"/>
</dbReference>
<evidence type="ECO:0000313" key="11">
    <source>
        <dbReference type="EMBL" id="KAK5077436.1"/>
    </source>
</evidence>
<dbReference type="Pfam" id="PF20238">
    <property type="entry name" value="BIM1-like_dom"/>
    <property type="match status" value="1"/>
</dbReference>
<keyword evidence="12" id="KW-1185">Reference proteome</keyword>
<feature type="region of interest" description="Disordered" evidence="8">
    <location>
        <begin position="165"/>
        <end position="189"/>
    </location>
</feature>
<keyword evidence="7" id="KW-0449">Lipoprotein</keyword>
<dbReference type="CDD" id="cd21176">
    <property type="entry name" value="LPMO_auxiliary-like"/>
    <property type="match status" value="1"/>
</dbReference>
<evidence type="ECO:0000256" key="9">
    <source>
        <dbReference type="SAM" id="SignalP"/>
    </source>
</evidence>
<evidence type="ECO:0000256" key="1">
    <source>
        <dbReference type="ARBA" id="ARBA00004609"/>
    </source>
</evidence>
<evidence type="ECO:0000256" key="5">
    <source>
        <dbReference type="ARBA" id="ARBA00023136"/>
    </source>
</evidence>
<organism evidence="11 12">
    <name type="scientific">Lithohypha guttulata</name>
    <dbReference type="NCBI Taxonomy" id="1690604"/>
    <lineage>
        <taxon>Eukaryota</taxon>
        <taxon>Fungi</taxon>
        <taxon>Dikarya</taxon>
        <taxon>Ascomycota</taxon>
        <taxon>Pezizomycotina</taxon>
        <taxon>Eurotiomycetes</taxon>
        <taxon>Chaetothyriomycetidae</taxon>
        <taxon>Chaetothyriales</taxon>
        <taxon>Trichomeriaceae</taxon>
        <taxon>Lithohypha</taxon>
    </lineage>
</organism>
<feature type="signal peptide" evidence="9">
    <location>
        <begin position="1"/>
        <end position="16"/>
    </location>
</feature>
<reference evidence="11 12" key="1">
    <citation type="submission" date="2023-08" db="EMBL/GenBank/DDBJ databases">
        <title>Black Yeasts Isolated from many extreme environments.</title>
        <authorList>
            <person name="Coleine C."/>
            <person name="Stajich J.E."/>
            <person name="Selbmann L."/>
        </authorList>
    </citation>
    <scope>NUCLEOTIDE SEQUENCE [LARGE SCALE GENOMIC DNA]</scope>
    <source>
        <strain evidence="11 12">CCFEE 5885</strain>
    </source>
</reference>
<keyword evidence="5" id="KW-0472">Membrane</keyword>
<protein>
    <recommendedName>
        <fullName evidence="10">Copper acquisition factor BIM1-like domain-containing protein</fullName>
    </recommendedName>
</protein>
<keyword evidence="6" id="KW-0325">Glycoprotein</keyword>
<evidence type="ECO:0000256" key="8">
    <source>
        <dbReference type="SAM" id="MobiDB-lite"/>
    </source>
</evidence>
<accession>A0ABR0JWR9</accession>
<evidence type="ECO:0000313" key="12">
    <source>
        <dbReference type="Proteomes" id="UP001345013"/>
    </source>
</evidence>